<dbReference type="InterPro" id="IPR053137">
    <property type="entry name" value="NLR-like"/>
</dbReference>
<dbReference type="Gene3D" id="1.25.40.10">
    <property type="entry name" value="Tetratricopeptide repeat domain"/>
    <property type="match status" value="3"/>
</dbReference>
<proteinExistence type="predicted"/>
<dbReference type="InterPro" id="IPR011990">
    <property type="entry name" value="TPR-like_helical_dom_sf"/>
</dbReference>
<dbReference type="OrthoDB" id="1658288at2759"/>
<dbReference type="EMBL" id="MLKD01000012">
    <property type="protein sequence ID" value="OQE21317.1"/>
    <property type="molecule type" value="Genomic_DNA"/>
</dbReference>
<sequence>MTADMVIKANVQVSTEDGAHYPDLLEEILAELKKRIPNQIKQDEYHTMKTLCSQGFSRCDSGQGLLETVLDETSVKHETGLTAHATWHRFQSLLYRILDPLDRFGSALDVLTQAAGSTALLIWGSIRIIIQATKDLREIPIFISNCLEELETALPLWDEYQEIIREDPQCCIRRPATRVCVEYLTFCILVARGLKSKEIALAVTKSIENQIRQCIETIREQSKSIQHWFGVRTFRKIDEISNGIDYLIKYRTPAHMSKSEKNATHPMRSIPGLLSQRFLGRDDELFWLENVLKPGAGDSFGRRAAIWGMTGIGKTQLMLKYEQKFAQTYHSASFFMVAGSREKFIQSCQNILENLELPERERPEPEMKIQGLRKWLNDRDGWLLIIDNLGNKELPYVQNLLDAKKNGHVIVSSQSFSAVDSIVSCGDSCREIRGLTEEDAINLFLTTSDTESTTESRNLATEVVKEVGYLPHMIDQVAWYVRKHNIDLQQYLKRYRESPRNILQWQDQHRSAPVKHFEMAFQDLRRSNSDAVTVLSLFSFFEPESIPKFTGWSREPDATPIMGQGKNPRKRDLGFTRFLCCLNCFGSKTDSTEEEKNQLSNTNEQCQTIIDICQKPTRLEHAIGELWNFNHIRNGHEKNVLWMHDITRQMARELVVPADYHEWLGSAIKILYHTFPEMDNTPDDRAVVDIYLLQAAALISQYQDYYDNRAEYSYAGLLALCAQCYHHRAEYKKAITWNERAHKYYVKIYGTSSPRTVTIWHSLAWGYRELGDHGRAEEMFRQTWNLRSIHQGPNSPQALESLSDLAAIIERLGRLKEAEKLFIELHDRQVEAFGPKDPIAITGGHNLALCFANQGRMLEAEALYEEILSLSELTTGEDDKGTIKTVLNLAVTLDHIGKLKKAEVLYERALKTSIHVSGCDSFLSLRLRSNISGLYRQQGRYSEADAVIREVLRILLQRLGESHCHIAEAMYDLAEILHEKGNLYDAGKLYEACINMWEKEAPGHPLKFRVMDAAGILERERGANEKSQYWAEKAYQGNLELLGWIDPYTLVTANNYAELLHAKGQYEEASHVYQECLQGFEKLLAVHHPHYFMTLNNIGRLSWVTGGDSMLFFSQALQGLKALLGETHYCTLTVELNIARTYFATGKPDDAFSLLLKIKDKYMTHTEVSIPRLGVVQFFLGIISAFRGDPDSLTSAIAYFTEAEESYIKSLGVSHPNFLWARCMLIRTLYASGRQEESDTYLSNMEPHYLLDTPSGSETQHLGTLTFRNLVSVESDELSWRAFMRLPFGETIRLRWGRKTVWRTAGRAKLHS</sequence>
<gene>
    <name evidence="2" type="ORF">PENSTE_c012G09370</name>
</gene>
<dbReference type="Pfam" id="PF13424">
    <property type="entry name" value="TPR_12"/>
    <property type="match status" value="4"/>
</dbReference>
<dbReference type="InterPro" id="IPR019734">
    <property type="entry name" value="TPR_rpt"/>
</dbReference>
<evidence type="ECO:0000313" key="3">
    <source>
        <dbReference type="Proteomes" id="UP000191285"/>
    </source>
</evidence>
<dbReference type="InterPro" id="IPR002182">
    <property type="entry name" value="NB-ARC"/>
</dbReference>
<dbReference type="SUPFAM" id="SSF48452">
    <property type="entry name" value="TPR-like"/>
    <property type="match status" value="3"/>
</dbReference>
<dbReference type="STRING" id="303698.A0A1V6T4S2"/>
<feature type="domain" description="NB-ARC" evidence="1">
    <location>
        <begin position="305"/>
        <end position="445"/>
    </location>
</feature>
<protein>
    <recommendedName>
        <fullName evidence="1">NB-ARC domain-containing protein</fullName>
    </recommendedName>
</protein>
<dbReference type="PANTHER" id="PTHR46082">
    <property type="entry name" value="ATP/GTP-BINDING PROTEIN-RELATED"/>
    <property type="match status" value="1"/>
</dbReference>
<accession>A0A1V6T4S2</accession>
<dbReference type="InterPro" id="IPR027417">
    <property type="entry name" value="P-loop_NTPase"/>
</dbReference>
<evidence type="ECO:0000259" key="1">
    <source>
        <dbReference type="Pfam" id="PF00931"/>
    </source>
</evidence>
<keyword evidence="3" id="KW-1185">Reference proteome</keyword>
<name>A0A1V6T4S2_9EURO</name>
<dbReference type="Proteomes" id="UP000191285">
    <property type="component" value="Unassembled WGS sequence"/>
</dbReference>
<dbReference type="PANTHER" id="PTHR46082:SF6">
    <property type="entry name" value="AAA+ ATPASE DOMAIN-CONTAINING PROTEIN-RELATED"/>
    <property type="match status" value="1"/>
</dbReference>
<organism evidence="2 3">
    <name type="scientific">Penicillium steckii</name>
    <dbReference type="NCBI Taxonomy" id="303698"/>
    <lineage>
        <taxon>Eukaryota</taxon>
        <taxon>Fungi</taxon>
        <taxon>Dikarya</taxon>
        <taxon>Ascomycota</taxon>
        <taxon>Pezizomycotina</taxon>
        <taxon>Eurotiomycetes</taxon>
        <taxon>Eurotiomycetidae</taxon>
        <taxon>Eurotiales</taxon>
        <taxon>Aspergillaceae</taxon>
        <taxon>Penicillium</taxon>
    </lineage>
</organism>
<reference evidence="3" key="1">
    <citation type="journal article" date="2017" name="Nat. Microbiol.">
        <title>Global analysis of biosynthetic gene clusters reveals vast potential of secondary metabolite production in Penicillium species.</title>
        <authorList>
            <person name="Nielsen J.C."/>
            <person name="Grijseels S."/>
            <person name="Prigent S."/>
            <person name="Ji B."/>
            <person name="Dainat J."/>
            <person name="Nielsen K.F."/>
            <person name="Frisvad J.C."/>
            <person name="Workman M."/>
            <person name="Nielsen J."/>
        </authorList>
    </citation>
    <scope>NUCLEOTIDE SEQUENCE [LARGE SCALE GENOMIC DNA]</scope>
    <source>
        <strain evidence="3">IBT 24891</strain>
    </source>
</reference>
<dbReference type="GO" id="GO:0043531">
    <property type="term" value="F:ADP binding"/>
    <property type="evidence" value="ECO:0007669"/>
    <property type="project" value="InterPro"/>
</dbReference>
<dbReference type="Gene3D" id="3.40.50.300">
    <property type="entry name" value="P-loop containing nucleotide triphosphate hydrolases"/>
    <property type="match status" value="1"/>
</dbReference>
<dbReference type="Pfam" id="PF00931">
    <property type="entry name" value="NB-ARC"/>
    <property type="match status" value="1"/>
</dbReference>
<dbReference type="SUPFAM" id="SSF52540">
    <property type="entry name" value="P-loop containing nucleoside triphosphate hydrolases"/>
    <property type="match status" value="1"/>
</dbReference>
<comment type="caution">
    <text evidence="2">The sequence shown here is derived from an EMBL/GenBank/DDBJ whole genome shotgun (WGS) entry which is preliminary data.</text>
</comment>
<dbReference type="SMART" id="SM00028">
    <property type="entry name" value="TPR"/>
    <property type="match status" value="6"/>
</dbReference>
<evidence type="ECO:0000313" key="2">
    <source>
        <dbReference type="EMBL" id="OQE21317.1"/>
    </source>
</evidence>
<dbReference type="Pfam" id="PF13374">
    <property type="entry name" value="TPR_10"/>
    <property type="match status" value="2"/>
</dbReference>